<dbReference type="AlphaFoldDB" id="A0A553N1E4"/>
<comment type="caution">
    <text evidence="2">The sequence shown here is derived from an EMBL/GenBank/DDBJ whole genome shotgun (WGS) entry which is preliminary data.</text>
</comment>
<protein>
    <submittedName>
        <fullName evidence="2">Uncharacterized protein</fullName>
    </submittedName>
</protein>
<organism evidence="2 3">
    <name type="scientific">Danionella cerebrum</name>
    <dbReference type="NCBI Taxonomy" id="2873325"/>
    <lineage>
        <taxon>Eukaryota</taxon>
        <taxon>Metazoa</taxon>
        <taxon>Chordata</taxon>
        <taxon>Craniata</taxon>
        <taxon>Vertebrata</taxon>
        <taxon>Euteleostomi</taxon>
        <taxon>Actinopterygii</taxon>
        <taxon>Neopterygii</taxon>
        <taxon>Teleostei</taxon>
        <taxon>Ostariophysi</taxon>
        <taxon>Cypriniformes</taxon>
        <taxon>Danionidae</taxon>
        <taxon>Danioninae</taxon>
        <taxon>Danionella</taxon>
    </lineage>
</organism>
<sequence>MINFSVPQSKRATAHTKEESSFSQFIFQQTIPSNHQR</sequence>
<evidence type="ECO:0000313" key="3">
    <source>
        <dbReference type="Proteomes" id="UP000316079"/>
    </source>
</evidence>
<gene>
    <name evidence="2" type="ORF">DNTS_022149</name>
</gene>
<proteinExistence type="predicted"/>
<feature type="compositionally biased region" description="Polar residues" evidence="1">
    <location>
        <begin position="1"/>
        <end position="11"/>
    </location>
</feature>
<name>A0A553N1E4_9TELE</name>
<accession>A0A553N1E4</accession>
<evidence type="ECO:0000256" key="1">
    <source>
        <dbReference type="SAM" id="MobiDB-lite"/>
    </source>
</evidence>
<dbReference type="EMBL" id="SRMA01027138">
    <property type="protein sequence ID" value="TRY59238.1"/>
    <property type="molecule type" value="Genomic_DNA"/>
</dbReference>
<reference evidence="2 3" key="1">
    <citation type="journal article" date="2019" name="Sci. Data">
        <title>Hybrid genome assembly and annotation of Danionella translucida.</title>
        <authorList>
            <person name="Kadobianskyi M."/>
            <person name="Schulze L."/>
            <person name="Schuelke M."/>
            <person name="Judkewitz B."/>
        </authorList>
    </citation>
    <scope>NUCLEOTIDE SEQUENCE [LARGE SCALE GENOMIC DNA]</scope>
    <source>
        <strain evidence="2 3">Bolton</strain>
    </source>
</reference>
<feature type="region of interest" description="Disordered" evidence="1">
    <location>
        <begin position="1"/>
        <end position="21"/>
    </location>
</feature>
<evidence type="ECO:0000313" key="2">
    <source>
        <dbReference type="EMBL" id="TRY59238.1"/>
    </source>
</evidence>
<dbReference type="Proteomes" id="UP000316079">
    <property type="component" value="Unassembled WGS sequence"/>
</dbReference>
<keyword evidence="3" id="KW-1185">Reference proteome</keyword>